<sequence>MTYRHGAGSLREILQGCTGLGFQILGFTTGAPEHGGSGVMDRVLNAGTAQTSGNLVEVELEIEGRGSRHVLLDALSGRPAVQAASFGGENE</sequence>
<reference evidence="1 2" key="1">
    <citation type="submission" date="2021-03" db="EMBL/GenBank/DDBJ databases">
        <title>Sequencing the genomes of 1000 actinobacteria strains.</title>
        <authorList>
            <person name="Klenk H.-P."/>
        </authorList>
    </citation>
    <scope>NUCLEOTIDE SEQUENCE [LARGE SCALE GENOMIC DNA]</scope>
    <source>
        <strain evidence="1 2">DSM 16005</strain>
    </source>
</reference>
<comment type="caution">
    <text evidence="1">The sequence shown here is derived from an EMBL/GenBank/DDBJ whole genome shotgun (WGS) entry which is preliminary data.</text>
</comment>
<proteinExistence type="predicted"/>
<evidence type="ECO:0000313" key="1">
    <source>
        <dbReference type="EMBL" id="MBP2412393.1"/>
    </source>
</evidence>
<dbReference type="RefSeq" id="WP_209678392.1">
    <property type="nucleotide sequence ID" value="NZ_JAGIOI010000001.1"/>
</dbReference>
<keyword evidence="2" id="KW-1185">Reference proteome</keyword>
<organism evidence="1 2">
    <name type="scientific">Arthrobacter stackebrandtii</name>
    <dbReference type="NCBI Taxonomy" id="272161"/>
    <lineage>
        <taxon>Bacteria</taxon>
        <taxon>Bacillati</taxon>
        <taxon>Actinomycetota</taxon>
        <taxon>Actinomycetes</taxon>
        <taxon>Micrococcales</taxon>
        <taxon>Micrococcaceae</taxon>
        <taxon>Arthrobacter</taxon>
    </lineage>
</organism>
<dbReference type="Proteomes" id="UP000711614">
    <property type="component" value="Unassembled WGS sequence"/>
</dbReference>
<protein>
    <submittedName>
        <fullName evidence="1">Uncharacterized protein</fullName>
    </submittedName>
</protein>
<evidence type="ECO:0000313" key="2">
    <source>
        <dbReference type="Proteomes" id="UP000711614"/>
    </source>
</evidence>
<name>A0ABS4YWP4_9MICC</name>
<dbReference type="EMBL" id="JAGIOI010000001">
    <property type="protein sequence ID" value="MBP2412393.1"/>
    <property type="molecule type" value="Genomic_DNA"/>
</dbReference>
<gene>
    <name evidence="1" type="ORF">JOF48_001192</name>
</gene>
<accession>A0ABS4YWP4</accession>